<feature type="transmembrane region" description="Helical" evidence="5">
    <location>
        <begin position="89"/>
        <end position="107"/>
    </location>
</feature>
<proteinExistence type="predicted"/>
<evidence type="ECO:0000256" key="3">
    <source>
        <dbReference type="ARBA" id="ARBA00022989"/>
    </source>
</evidence>
<feature type="transmembrane region" description="Helical" evidence="5">
    <location>
        <begin position="168"/>
        <end position="191"/>
    </location>
</feature>
<dbReference type="InterPro" id="IPR000276">
    <property type="entry name" value="GPCR_Rhodpsn"/>
</dbReference>
<keyword evidence="4 5" id="KW-0472">Membrane</keyword>
<feature type="domain" description="G-protein coupled receptors family 1 profile" evidence="6">
    <location>
        <begin position="22"/>
        <end position="273"/>
    </location>
</feature>
<feature type="transmembrane region" description="Helical" evidence="5">
    <location>
        <begin position="254"/>
        <end position="275"/>
    </location>
</feature>
<feature type="transmembrane region" description="Helical" evidence="5">
    <location>
        <begin position="128"/>
        <end position="148"/>
    </location>
</feature>
<comment type="subcellular location">
    <subcellularLocation>
        <location evidence="1">Membrane</location>
    </subcellularLocation>
</comment>
<evidence type="ECO:0000256" key="2">
    <source>
        <dbReference type="ARBA" id="ARBA00022692"/>
    </source>
</evidence>
<dbReference type="WBParaSite" id="PSAMB.scaffold2546size22643.g18236.t1">
    <property type="protein sequence ID" value="PSAMB.scaffold2546size22643.g18236.t1"/>
    <property type="gene ID" value="PSAMB.scaffold2546size22643.g18236"/>
</dbReference>
<organism evidence="7 8">
    <name type="scientific">Plectus sambesii</name>
    <dbReference type="NCBI Taxonomy" id="2011161"/>
    <lineage>
        <taxon>Eukaryota</taxon>
        <taxon>Metazoa</taxon>
        <taxon>Ecdysozoa</taxon>
        <taxon>Nematoda</taxon>
        <taxon>Chromadorea</taxon>
        <taxon>Plectida</taxon>
        <taxon>Plectina</taxon>
        <taxon>Plectoidea</taxon>
        <taxon>Plectidae</taxon>
        <taxon>Plectus</taxon>
    </lineage>
</organism>
<dbReference type="PANTHER" id="PTHR46955">
    <property type="entry name" value="PROTEIN CBG01349-RELATED"/>
    <property type="match status" value="1"/>
</dbReference>
<protein>
    <submittedName>
        <fullName evidence="8">G-protein coupled receptors family 1 profile domain-containing protein</fullName>
    </submittedName>
</protein>
<evidence type="ECO:0000313" key="7">
    <source>
        <dbReference type="Proteomes" id="UP000887566"/>
    </source>
</evidence>
<dbReference type="InterPro" id="IPR017452">
    <property type="entry name" value="GPCR_Rhodpsn_7TM"/>
</dbReference>
<feature type="transmembrane region" description="Helical" evidence="5">
    <location>
        <begin position="6"/>
        <end position="31"/>
    </location>
</feature>
<reference evidence="8" key="1">
    <citation type="submission" date="2022-11" db="UniProtKB">
        <authorList>
            <consortium name="WormBaseParasite"/>
        </authorList>
    </citation>
    <scope>IDENTIFICATION</scope>
</reference>
<dbReference type="SMART" id="SM01381">
    <property type="entry name" value="7TM_GPCR_Srsx"/>
    <property type="match status" value="1"/>
</dbReference>
<keyword evidence="7" id="KW-1185">Reference proteome</keyword>
<evidence type="ECO:0000256" key="5">
    <source>
        <dbReference type="SAM" id="Phobius"/>
    </source>
</evidence>
<evidence type="ECO:0000256" key="1">
    <source>
        <dbReference type="ARBA" id="ARBA00004370"/>
    </source>
</evidence>
<dbReference type="SUPFAM" id="SSF81321">
    <property type="entry name" value="Family A G protein-coupled receptor-like"/>
    <property type="match status" value="1"/>
</dbReference>
<dbReference type="GO" id="GO:0016020">
    <property type="term" value="C:membrane"/>
    <property type="evidence" value="ECO:0007669"/>
    <property type="project" value="UniProtKB-SubCell"/>
</dbReference>
<evidence type="ECO:0000256" key="4">
    <source>
        <dbReference type="ARBA" id="ARBA00023136"/>
    </source>
</evidence>
<dbReference type="InterPro" id="IPR052322">
    <property type="entry name" value="Mito_rRNA_Mtase_NSUN4"/>
</dbReference>
<evidence type="ECO:0000259" key="6">
    <source>
        <dbReference type="PROSITE" id="PS50262"/>
    </source>
</evidence>
<accession>A0A914VWP1</accession>
<keyword evidence="2 5" id="KW-0812">Transmembrane</keyword>
<keyword evidence="3 5" id="KW-1133">Transmembrane helix</keyword>
<dbReference type="PROSITE" id="PS50262">
    <property type="entry name" value="G_PROTEIN_RECEP_F1_2"/>
    <property type="match status" value="1"/>
</dbReference>
<dbReference type="PANTHER" id="PTHR46955:SF3">
    <property type="entry name" value="G_PROTEIN_RECEP_F1_2 DOMAIN-CONTAINING PROTEIN"/>
    <property type="match status" value="1"/>
</dbReference>
<dbReference type="AlphaFoldDB" id="A0A914VWP1"/>
<feature type="transmembrane region" description="Helical" evidence="5">
    <location>
        <begin position="43"/>
        <end position="69"/>
    </location>
</feature>
<dbReference type="CDD" id="cd00637">
    <property type="entry name" value="7tm_classA_rhodopsin-like"/>
    <property type="match status" value="1"/>
</dbReference>
<dbReference type="Proteomes" id="UP000887566">
    <property type="component" value="Unplaced"/>
</dbReference>
<evidence type="ECO:0000313" key="8">
    <source>
        <dbReference type="WBParaSite" id="PSAMB.scaffold2546size22643.g18236.t1"/>
    </source>
</evidence>
<feature type="transmembrane region" description="Helical" evidence="5">
    <location>
        <begin position="226"/>
        <end position="248"/>
    </location>
</feature>
<name>A0A914VWP1_9BILA</name>
<sequence length="317" mass="35707">MELFMIVFFMFYFVCTITPIFGQALILTVLIRSKLLRDSDNSYLLVGMLIGDFLICCATLWQFAMVLLIDPFTVDPFFMKGQCLLMEAPNIAGMVISQIMTLSLAIDRMNSLRNQMAYYQKNHLKSSMYWWGAAGLLGITTAVMPQIANDIGTVIHCTDPTWPTWFRRYWMGFSIIVSTAVLLAYLLVIVFSRKKNGISGKNEDSRANERRIVREKLITKTVMRVLAVYVLFWGLPSLVYNVTVIFNVSLGSSFGMFMMLGSVLCSSGNIILLLMREDIRAGAKSLFGCKQKGPYIKNSVSAQKGSVNTIRVIPHVD</sequence>
<dbReference type="Gene3D" id="1.20.1070.10">
    <property type="entry name" value="Rhodopsin 7-helix transmembrane proteins"/>
    <property type="match status" value="1"/>
</dbReference>
<dbReference type="Pfam" id="PF00001">
    <property type="entry name" value="7tm_1"/>
    <property type="match status" value="1"/>
</dbReference>
<dbReference type="GO" id="GO:0004930">
    <property type="term" value="F:G protein-coupled receptor activity"/>
    <property type="evidence" value="ECO:0007669"/>
    <property type="project" value="InterPro"/>
</dbReference>